<feature type="domain" description="Phosphatase tensin-type" evidence="6">
    <location>
        <begin position="31"/>
        <end position="200"/>
    </location>
</feature>
<dbReference type="SUPFAM" id="SSF49562">
    <property type="entry name" value="C2 domain (Calcium/lipid-binding domain, CaLB)"/>
    <property type="match status" value="1"/>
</dbReference>
<dbReference type="InterPro" id="IPR051281">
    <property type="entry name" value="Dual-spec_lipid-protein_phosph"/>
</dbReference>
<dbReference type="CDD" id="cd14509">
    <property type="entry name" value="PTP_PTEN"/>
    <property type="match status" value="1"/>
</dbReference>
<dbReference type="OMA" id="ISMQCAD"/>
<dbReference type="InterPro" id="IPR029021">
    <property type="entry name" value="Prot-tyrosine_phosphatase-like"/>
</dbReference>
<comment type="caution">
    <text evidence="8">The sequence shown here is derived from an EMBL/GenBank/DDBJ whole genome shotgun (WGS) entry which is preliminary data.</text>
</comment>
<gene>
    <name evidence="8" type="ORF">KI387_022266</name>
</gene>
<feature type="domain" description="Tyrosine specific protein phosphatases" evidence="5">
    <location>
        <begin position="119"/>
        <end position="174"/>
    </location>
</feature>
<dbReference type="InterPro" id="IPR045101">
    <property type="entry name" value="PTP_PTEN"/>
</dbReference>
<feature type="domain" description="C2 tensin-type" evidence="7">
    <location>
        <begin position="231"/>
        <end position="420"/>
    </location>
</feature>
<evidence type="ECO:0000313" key="8">
    <source>
        <dbReference type="EMBL" id="KAH9313639.1"/>
    </source>
</evidence>
<dbReference type="SMART" id="SM01326">
    <property type="entry name" value="PTEN_C2"/>
    <property type="match status" value="1"/>
</dbReference>
<dbReference type="Gene3D" id="2.60.40.1110">
    <property type="match status" value="1"/>
</dbReference>
<dbReference type="GO" id="GO:0016314">
    <property type="term" value="F:phosphatidylinositol-3,4,5-trisphosphate 3-phosphatase activity"/>
    <property type="evidence" value="ECO:0007669"/>
    <property type="project" value="TreeGrafter"/>
</dbReference>
<protein>
    <recommendedName>
        <fullName evidence="10">Phosphatidylinositol-3,4,5-trisphosphate 3-phosphatase</fullName>
    </recommendedName>
</protein>
<dbReference type="PANTHER" id="PTHR12305">
    <property type="entry name" value="PHOSPHATASE WITH HOMOLOGY TO TENSIN"/>
    <property type="match status" value="1"/>
</dbReference>
<dbReference type="PROSITE" id="PS00383">
    <property type="entry name" value="TYR_PHOSPHATASE_1"/>
    <property type="match status" value="1"/>
</dbReference>
<evidence type="ECO:0000313" key="9">
    <source>
        <dbReference type="Proteomes" id="UP000824469"/>
    </source>
</evidence>
<evidence type="ECO:0000256" key="4">
    <source>
        <dbReference type="ARBA" id="ARBA00023098"/>
    </source>
</evidence>
<name>A0AA38L572_TAXCH</name>
<comment type="similarity">
    <text evidence="1">Belongs to the PTEN phosphatase protein family.</text>
</comment>
<keyword evidence="4" id="KW-0443">Lipid metabolism</keyword>
<dbReference type="PROSITE" id="PS51182">
    <property type="entry name" value="C2_TENSIN"/>
    <property type="match status" value="1"/>
</dbReference>
<dbReference type="Proteomes" id="UP000824469">
    <property type="component" value="Unassembled WGS sequence"/>
</dbReference>
<dbReference type="Pfam" id="PF22785">
    <property type="entry name" value="Tc-R-P"/>
    <property type="match status" value="1"/>
</dbReference>
<reference evidence="8 9" key="1">
    <citation type="journal article" date="2021" name="Nat. Plants">
        <title>The Taxus genome provides insights into paclitaxel biosynthesis.</title>
        <authorList>
            <person name="Xiong X."/>
            <person name="Gou J."/>
            <person name="Liao Q."/>
            <person name="Li Y."/>
            <person name="Zhou Q."/>
            <person name="Bi G."/>
            <person name="Li C."/>
            <person name="Du R."/>
            <person name="Wang X."/>
            <person name="Sun T."/>
            <person name="Guo L."/>
            <person name="Liang H."/>
            <person name="Lu P."/>
            <person name="Wu Y."/>
            <person name="Zhang Z."/>
            <person name="Ro D.K."/>
            <person name="Shang Y."/>
            <person name="Huang S."/>
            <person name="Yan J."/>
        </authorList>
    </citation>
    <scope>NUCLEOTIDE SEQUENCE [LARGE SCALE GENOMIC DNA]</scope>
    <source>
        <strain evidence="8">Ta-2019</strain>
    </source>
</reference>
<evidence type="ECO:0000256" key="2">
    <source>
        <dbReference type="ARBA" id="ARBA00022801"/>
    </source>
</evidence>
<dbReference type="GO" id="GO:0046856">
    <property type="term" value="P:phosphatidylinositol dephosphorylation"/>
    <property type="evidence" value="ECO:0007669"/>
    <property type="project" value="TreeGrafter"/>
</dbReference>
<keyword evidence="9" id="KW-1185">Reference proteome</keyword>
<dbReference type="PANTHER" id="PTHR12305:SF60">
    <property type="entry name" value="PHOSPHATIDYLINOSITOL 3,4,5-TRISPHOSPHATE 3-PHOSPHATASE TPTE2-RELATED"/>
    <property type="match status" value="1"/>
</dbReference>
<proteinExistence type="inferred from homology"/>
<dbReference type="PROSITE" id="PS51181">
    <property type="entry name" value="PPASE_TENSIN"/>
    <property type="match status" value="1"/>
</dbReference>
<evidence type="ECO:0000259" key="6">
    <source>
        <dbReference type="PROSITE" id="PS51181"/>
    </source>
</evidence>
<dbReference type="EMBL" id="JAHRHJ020000005">
    <property type="protein sequence ID" value="KAH9313639.1"/>
    <property type="molecule type" value="Genomic_DNA"/>
</dbReference>
<dbReference type="InterPro" id="IPR000387">
    <property type="entry name" value="Tyr_Pase_dom"/>
</dbReference>
<dbReference type="InterPro" id="IPR014020">
    <property type="entry name" value="Tensin_C2-dom"/>
</dbReference>
<evidence type="ECO:0000256" key="3">
    <source>
        <dbReference type="ARBA" id="ARBA00022912"/>
    </source>
</evidence>
<dbReference type="InterPro" id="IPR029023">
    <property type="entry name" value="Tensin_phosphatase"/>
</dbReference>
<dbReference type="SUPFAM" id="SSF52799">
    <property type="entry name" value="(Phosphotyrosine protein) phosphatases II"/>
    <property type="match status" value="1"/>
</dbReference>
<accession>A0AA38L572</accession>
<evidence type="ECO:0008006" key="10">
    <source>
        <dbReference type="Google" id="ProtNLM"/>
    </source>
</evidence>
<keyword evidence="2" id="KW-0378">Hydrolase</keyword>
<evidence type="ECO:0000259" key="5">
    <source>
        <dbReference type="PROSITE" id="PS50056"/>
    </source>
</evidence>
<dbReference type="PROSITE" id="PS50056">
    <property type="entry name" value="TYR_PHOSPHATASE_2"/>
    <property type="match status" value="1"/>
</dbReference>
<dbReference type="InterPro" id="IPR016130">
    <property type="entry name" value="Tyr_Pase_AS"/>
</dbReference>
<sequence length="519" mass="59293">MGGIRSSSRQKLINFVSGAHYIRNLVSKKRRRLVVAGFDLDMSYITDRILAMSFPAEHMRAMYRNPLWQVKRVLDMRHAGHYKVYNLCIEESYDPVHFHGCVEVFPFDDNHVPPLSLMKLFCESVYAWLSSDPQNVAVIHCMAGKGRTGLMVCAYLVYTGMLVDDALQLYADRRTTNNEGVSIASQRRYVGYWGRILTFPSGARLAPPEVHLPPVKRRELRRIRLYDTVNISSVLFVISELREVPLQLYQPAVEITRNYCRPVKRGYYRTNSPRYYLSFLRKEEDERKADQEQPRFVVQMDTESSVIYKKTCLDYYFEKPLQVAGDVRVVFYEKSIGGRLFYACFNTAFITNSLLQEVFANRHNIAGSVLRVAVGIVAYLMKGNRERTEKLKKIPSFEQCKSYKIKFQGQEQVSPLESVVPDIGDSEVRHLDFGDFWTRMTDSNPSPMAQMIHDSGLAFTIGFPISMQCADTVLACGTHFNPDSSELTNVHGELIAKIDAATIGTALRIPEMDNSIVIS</sequence>
<dbReference type="InterPro" id="IPR035892">
    <property type="entry name" value="C2_domain_sf"/>
</dbReference>
<dbReference type="AlphaFoldDB" id="A0AA38L572"/>
<dbReference type="Gene3D" id="3.90.190.10">
    <property type="entry name" value="Protein tyrosine phosphatase superfamily"/>
    <property type="match status" value="1"/>
</dbReference>
<evidence type="ECO:0000256" key="1">
    <source>
        <dbReference type="ARBA" id="ARBA00007881"/>
    </source>
</evidence>
<dbReference type="GO" id="GO:0005829">
    <property type="term" value="C:cytosol"/>
    <property type="evidence" value="ECO:0007669"/>
    <property type="project" value="TreeGrafter"/>
</dbReference>
<dbReference type="GO" id="GO:0004725">
    <property type="term" value="F:protein tyrosine phosphatase activity"/>
    <property type="evidence" value="ECO:0007669"/>
    <property type="project" value="TreeGrafter"/>
</dbReference>
<keyword evidence="3" id="KW-0904">Protein phosphatase</keyword>
<organism evidence="8 9">
    <name type="scientific">Taxus chinensis</name>
    <name type="common">Chinese yew</name>
    <name type="synonym">Taxus wallichiana var. chinensis</name>
    <dbReference type="NCBI Taxonomy" id="29808"/>
    <lineage>
        <taxon>Eukaryota</taxon>
        <taxon>Viridiplantae</taxon>
        <taxon>Streptophyta</taxon>
        <taxon>Embryophyta</taxon>
        <taxon>Tracheophyta</taxon>
        <taxon>Spermatophyta</taxon>
        <taxon>Pinopsida</taxon>
        <taxon>Pinidae</taxon>
        <taxon>Conifers II</taxon>
        <taxon>Cupressales</taxon>
        <taxon>Taxaceae</taxon>
        <taxon>Taxus</taxon>
    </lineage>
</organism>
<evidence type="ECO:0000259" key="7">
    <source>
        <dbReference type="PROSITE" id="PS51182"/>
    </source>
</evidence>